<dbReference type="OrthoDB" id="3110516at2759"/>
<evidence type="ECO:0000313" key="3">
    <source>
        <dbReference type="Proteomes" id="UP000054549"/>
    </source>
</evidence>
<evidence type="ECO:0000256" key="1">
    <source>
        <dbReference type="SAM" id="MobiDB-lite"/>
    </source>
</evidence>
<gene>
    <name evidence="2" type="ORF">M378DRAFT_165669</name>
</gene>
<dbReference type="AlphaFoldDB" id="A0A0C2X195"/>
<protein>
    <submittedName>
        <fullName evidence="2">Uncharacterized protein</fullName>
    </submittedName>
</protein>
<dbReference type="InParanoid" id="A0A0C2X195"/>
<proteinExistence type="predicted"/>
<sequence>MVERASTPENLERQVANLTIDSASTLDDCLQPSNPASIVLFKEISKSISETHQQLRILFQRSLRMLSTRGKRPEASVCDDIRTEIEGATAPESKLPVYEAPVGSEVGSSEQLPVASRCIDGESDSPEDSISLAGVDMGINHVREARGDLRSQGKQRIRSITMSEVADFMDLDDPFACHMVGSPRVVRNLDSVLPPTHRSTNKVVEARKRFRRTAQRPLSAGRRPGSAGRRPGSANGGKARRQVELRVGAPAATSRGARSRPQTPKKLPTPRSVQLGPSSLRDCAAPTCTKLSEESQLSGLTSPSSALSIAQQQTNSRSSKAASHRGSARTVAFSHQTKRGPIASSSHPTPLRPATPKRRLAHTSLSPPTFPAARPLRDHRKSFVIRQFIPFMLPSGAPPSTAAQSVSQPLAHSKI</sequence>
<dbReference type="HOGENOM" id="CLU_662166_0_0_1"/>
<keyword evidence="3" id="KW-1185">Reference proteome</keyword>
<feature type="region of interest" description="Disordered" evidence="1">
    <location>
        <begin position="396"/>
        <end position="415"/>
    </location>
</feature>
<accession>A0A0C2X195</accession>
<name>A0A0C2X195_AMAMK</name>
<dbReference type="EMBL" id="KN818270">
    <property type="protein sequence ID" value="KIL62463.1"/>
    <property type="molecule type" value="Genomic_DNA"/>
</dbReference>
<evidence type="ECO:0000313" key="2">
    <source>
        <dbReference type="EMBL" id="KIL62463.1"/>
    </source>
</evidence>
<feature type="compositionally biased region" description="Polar residues" evidence="1">
    <location>
        <begin position="401"/>
        <end position="415"/>
    </location>
</feature>
<organism evidence="2 3">
    <name type="scientific">Amanita muscaria (strain Koide BX008)</name>
    <dbReference type="NCBI Taxonomy" id="946122"/>
    <lineage>
        <taxon>Eukaryota</taxon>
        <taxon>Fungi</taxon>
        <taxon>Dikarya</taxon>
        <taxon>Basidiomycota</taxon>
        <taxon>Agaricomycotina</taxon>
        <taxon>Agaricomycetes</taxon>
        <taxon>Agaricomycetidae</taxon>
        <taxon>Agaricales</taxon>
        <taxon>Pluteineae</taxon>
        <taxon>Amanitaceae</taxon>
        <taxon>Amanita</taxon>
    </lineage>
</organism>
<feature type="region of interest" description="Disordered" evidence="1">
    <location>
        <begin position="191"/>
        <end position="374"/>
    </location>
</feature>
<feature type="compositionally biased region" description="Polar residues" evidence="1">
    <location>
        <begin position="294"/>
        <end position="321"/>
    </location>
</feature>
<feature type="compositionally biased region" description="Low complexity" evidence="1">
    <location>
        <begin position="219"/>
        <end position="233"/>
    </location>
</feature>
<dbReference type="Proteomes" id="UP000054549">
    <property type="component" value="Unassembled WGS sequence"/>
</dbReference>
<reference evidence="2 3" key="1">
    <citation type="submission" date="2014-04" db="EMBL/GenBank/DDBJ databases">
        <title>Evolutionary Origins and Diversification of the Mycorrhizal Mutualists.</title>
        <authorList>
            <consortium name="DOE Joint Genome Institute"/>
            <consortium name="Mycorrhizal Genomics Consortium"/>
            <person name="Kohler A."/>
            <person name="Kuo A."/>
            <person name="Nagy L.G."/>
            <person name="Floudas D."/>
            <person name="Copeland A."/>
            <person name="Barry K.W."/>
            <person name="Cichocki N."/>
            <person name="Veneault-Fourrey C."/>
            <person name="LaButti K."/>
            <person name="Lindquist E.A."/>
            <person name="Lipzen A."/>
            <person name="Lundell T."/>
            <person name="Morin E."/>
            <person name="Murat C."/>
            <person name="Riley R."/>
            <person name="Ohm R."/>
            <person name="Sun H."/>
            <person name="Tunlid A."/>
            <person name="Henrissat B."/>
            <person name="Grigoriev I.V."/>
            <person name="Hibbett D.S."/>
            <person name="Martin F."/>
        </authorList>
    </citation>
    <scope>NUCLEOTIDE SEQUENCE [LARGE SCALE GENOMIC DNA]</scope>
    <source>
        <strain evidence="2 3">Koide BX008</strain>
    </source>
</reference>